<dbReference type="CDD" id="cd09601">
    <property type="entry name" value="M1_APN-Q_like"/>
    <property type="match status" value="1"/>
</dbReference>
<dbReference type="GO" id="GO:0043171">
    <property type="term" value="P:peptide catabolic process"/>
    <property type="evidence" value="ECO:0007669"/>
    <property type="project" value="TreeGrafter"/>
</dbReference>
<dbReference type="InterPro" id="IPR024571">
    <property type="entry name" value="ERAP1-like_C_dom"/>
</dbReference>
<accession>G7P7Z7</accession>
<dbReference type="InterPro" id="IPR050344">
    <property type="entry name" value="Peptidase_M1_aminopeptidases"/>
</dbReference>
<keyword evidence="4" id="KW-0812">Transmembrane</keyword>
<dbReference type="InterPro" id="IPR042097">
    <property type="entry name" value="Aminopeptidase_N-like_N_sf"/>
</dbReference>
<evidence type="ECO:0000256" key="9">
    <source>
        <dbReference type="ARBA" id="ARBA00022989"/>
    </source>
</evidence>
<proteinExistence type="inferred from homology"/>
<keyword evidence="6 16" id="KW-0378">Hydrolase</keyword>
<dbReference type="EC" id="3.4.11.-" evidence="16"/>
<keyword evidence="2 16" id="KW-0031">Aminopeptidase</keyword>
<keyword evidence="9" id="KW-1133">Transmembrane helix</keyword>
<dbReference type="Proteomes" id="UP000009130">
    <property type="component" value="Chromosome 6"/>
</dbReference>
<feature type="domain" description="Peptidase M1 membrane alanine aminopeptidase" evidence="17">
    <location>
        <begin position="241"/>
        <end position="355"/>
    </location>
</feature>
<evidence type="ECO:0000256" key="16">
    <source>
        <dbReference type="RuleBase" id="RU364040"/>
    </source>
</evidence>
<evidence type="ECO:0000313" key="20">
    <source>
        <dbReference type="EMBL" id="EHH54418.1"/>
    </source>
</evidence>
<keyword evidence="11" id="KW-0472">Membrane</keyword>
<dbReference type="PRINTS" id="PR00756">
    <property type="entry name" value="ALADIPTASE"/>
</dbReference>
<dbReference type="FunFam" id="1.10.390.10:FF:000033">
    <property type="entry name" value="Endoplasmic reticulum aminopeptidase 1b"/>
    <property type="match status" value="1"/>
</dbReference>
<dbReference type="EMBL" id="CM001281">
    <property type="protein sequence ID" value="EHH54418.1"/>
    <property type="molecule type" value="Genomic_DNA"/>
</dbReference>
<dbReference type="GO" id="GO:0012505">
    <property type="term" value="C:endomembrane system"/>
    <property type="evidence" value="ECO:0007669"/>
    <property type="project" value="UniProtKB-SubCell"/>
</dbReference>
<dbReference type="InterPro" id="IPR001930">
    <property type="entry name" value="Peptidase_M1"/>
</dbReference>
<feature type="active site" description="Proton acceptor" evidence="14">
    <location>
        <position position="314"/>
    </location>
</feature>
<dbReference type="PANTHER" id="PTHR11533">
    <property type="entry name" value="PROTEASE M1 ZINC METALLOPROTEASE"/>
    <property type="match status" value="1"/>
</dbReference>
<keyword evidence="12" id="KW-0325">Glycoprotein</keyword>
<keyword evidence="7 15" id="KW-0862">Zinc</keyword>
<feature type="domain" description="Peptidase M1 membrane alanine aminopeptidase" evidence="17">
    <location>
        <begin position="357"/>
        <end position="401"/>
    </location>
</feature>
<dbReference type="Pfam" id="PF01433">
    <property type="entry name" value="Peptidase_M1"/>
    <property type="match status" value="2"/>
</dbReference>
<dbReference type="Gene3D" id="1.25.50.20">
    <property type="match status" value="1"/>
</dbReference>
<comment type="subcellular location">
    <subcellularLocation>
        <location evidence="13">Endomembrane system</location>
        <topology evidence="13">Single-pass type II membrane protein</topology>
    </subcellularLocation>
</comment>
<evidence type="ECO:0000256" key="6">
    <source>
        <dbReference type="ARBA" id="ARBA00022801"/>
    </source>
</evidence>
<dbReference type="GO" id="GO:0005615">
    <property type="term" value="C:extracellular space"/>
    <property type="evidence" value="ECO:0007669"/>
    <property type="project" value="TreeGrafter"/>
</dbReference>
<evidence type="ECO:0000259" key="18">
    <source>
        <dbReference type="Pfam" id="PF11838"/>
    </source>
</evidence>
<name>G7P7Z7_MACFA</name>
<dbReference type="PANTHER" id="PTHR11533:SF239">
    <property type="entry name" value="ENDOPLASMIC RETICULUM AMINOPEPTIDASE 2"/>
    <property type="match status" value="1"/>
</dbReference>
<evidence type="ECO:0000256" key="3">
    <source>
        <dbReference type="ARBA" id="ARBA00022670"/>
    </source>
</evidence>
<feature type="domain" description="Aminopeptidase N-like N-terminal" evidence="19">
    <location>
        <begin position="11"/>
        <end position="127"/>
    </location>
</feature>
<dbReference type="Pfam" id="PF11838">
    <property type="entry name" value="ERAP1_C"/>
    <property type="match status" value="1"/>
</dbReference>
<feature type="binding site" evidence="15">
    <location>
        <position position="313"/>
    </location>
    <ligand>
        <name>Zn(2+)</name>
        <dbReference type="ChEBI" id="CHEBI:29105"/>
        <note>catalytic</note>
    </ligand>
</feature>
<dbReference type="Gene3D" id="2.60.40.1910">
    <property type="match status" value="1"/>
</dbReference>
<dbReference type="AlphaFoldDB" id="G7P7Z7"/>
<evidence type="ECO:0000256" key="15">
    <source>
        <dbReference type="PIRSR" id="PIRSR634016-3"/>
    </source>
</evidence>
<reference evidence="20" key="1">
    <citation type="journal article" date="2011" name="Nat. Biotechnol.">
        <title>Genome sequencing and comparison of two nonhuman primate animal models, the cynomolgus and Chinese rhesus macaques.</title>
        <authorList>
            <person name="Yan G."/>
            <person name="Zhang G."/>
            <person name="Fang X."/>
            <person name="Zhang Y."/>
            <person name="Li C."/>
            <person name="Ling F."/>
            <person name="Cooper D.N."/>
            <person name="Li Q."/>
            <person name="Li Y."/>
            <person name="van Gool A.J."/>
            <person name="Du H."/>
            <person name="Chen J."/>
            <person name="Chen R."/>
            <person name="Zhang P."/>
            <person name="Huang Z."/>
            <person name="Thompson J.R."/>
            <person name="Meng Y."/>
            <person name="Bai Y."/>
            <person name="Wang J."/>
            <person name="Zhuo M."/>
            <person name="Wang T."/>
            <person name="Huang Y."/>
            <person name="Wei L."/>
            <person name="Li J."/>
            <person name="Wang Z."/>
            <person name="Hu H."/>
            <person name="Yang P."/>
            <person name="Le L."/>
            <person name="Stenson P.D."/>
            <person name="Li B."/>
            <person name="Liu X."/>
            <person name="Ball E.V."/>
            <person name="An N."/>
            <person name="Huang Q."/>
            <person name="Zhang Y."/>
            <person name="Fan W."/>
            <person name="Zhang X."/>
            <person name="Li Y."/>
            <person name="Wang W."/>
            <person name="Katze M.G."/>
            <person name="Su B."/>
            <person name="Nielsen R."/>
            <person name="Yang H."/>
            <person name="Wang J."/>
            <person name="Wang X."/>
            <person name="Wang J."/>
        </authorList>
    </citation>
    <scope>NUCLEOTIDE SEQUENCE [LARGE SCALE GENOMIC DNA]</scope>
    <source>
        <strain evidence="20">CE-4</strain>
    </source>
</reference>
<dbReference type="FunFam" id="2.60.40.1730:FF:000046">
    <property type="entry name" value="Endoplasmic reticulum aminopeptidase 2"/>
    <property type="match status" value="1"/>
</dbReference>
<comment type="cofactor">
    <cofactor evidence="15 16">
        <name>Zn(2+)</name>
        <dbReference type="ChEBI" id="CHEBI:29105"/>
    </cofactor>
    <text evidence="15 16">Binds 1 zinc ion per subunit.</text>
</comment>
<dbReference type="Pfam" id="PF17900">
    <property type="entry name" value="Peptidase_M1_N"/>
    <property type="match status" value="1"/>
</dbReference>
<dbReference type="GO" id="GO:0005737">
    <property type="term" value="C:cytoplasm"/>
    <property type="evidence" value="ECO:0007669"/>
    <property type="project" value="TreeGrafter"/>
</dbReference>
<dbReference type="GO" id="GO:0070006">
    <property type="term" value="F:metalloaminopeptidase activity"/>
    <property type="evidence" value="ECO:0007669"/>
    <property type="project" value="TreeGrafter"/>
</dbReference>
<gene>
    <name evidence="20" type="ORF">EGM_15251</name>
</gene>
<dbReference type="Gene3D" id="2.60.40.1730">
    <property type="entry name" value="tricorn interacting facor f3 domain"/>
    <property type="match status" value="2"/>
</dbReference>
<keyword evidence="8" id="KW-0735">Signal-anchor</keyword>
<evidence type="ECO:0000256" key="8">
    <source>
        <dbReference type="ARBA" id="ARBA00022968"/>
    </source>
</evidence>
<evidence type="ECO:0000256" key="7">
    <source>
        <dbReference type="ARBA" id="ARBA00022833"/>
    </source>
</evidence>
<evidence type="ECO:0000259" key="17">
    <source>
        <dbReference type="Pfam" id="PF01433"/>
    </source>
</evidence>
<dbReference type="FunFam" id="1.25.50.20:FF:000003">
    <property type="entry name" value="Leucyl-cystinyl aminopeptidase"/>
    <property type="match status" value="1"/>
</dbReference>
<dbReference type="InterPro" id="IPR045357">
    <property type="entry name" value="Aminopeptidase_N-like_N"/>
</dbReference>
<feature type="binding site" evidence="15">
    <location>
        <position position="317"/>
    </location>
    <ligand>
        <name>Zn(2+)</name>
        <dbReference type="ChEBI" id="CHEBI:29105"/>
        <note>catalytic</note>
    </ligand>
</feature>
<dbReference type="MEROPS" id="M01.024"/>
<evidence type="ECO:0000256" key="14">
    <source>
        <dbReference type="PIRSR" id="PIRSR634016-1"/>
    </source>
</evidence>
<feature type="binding site" evidence="15">
    <location>
        <position position="336"/>
    </location>
    <ligand>
        <name>Zn(2+)</name>
        <dbReference type="ChEBI" id="CHEBI:29105"/>
        <note>catalytic</note>
    </ligand>
</feature>
<dbReference type="GO" id="GO:0002474">
    <property type="term" value="P:antigen processing and presentation of peptide antigen via MHC class I"/>
    <property type="evidence" value="ECO:0007669"/>
    <property type="project" value="UniProtKB-ARBA"/>
</dbReference>
<protein>
    <recommendedName>
        <fullName evidence="16">Aminopeptidase</fullName>
        <ecNumber evidence="16">3.4.11.-</ecNumber>
    </recommendedName>
</protein>
<dbReference type="InterPro" id="IPR027268">
    <property type="entry name" value="Peptidase_M4/M1_CTD_sf"/>
</dbReference>
<evidence type="ECO:0000256" key="13">
    <source>
        <dbReference type="ARBA" id="ARBA00060399"/>
    </source>
</evidence>
<dbReference type="FunFam" id="2.60.40.1910:FF:000001">
    <property type="entry name" value="Leucyl-cystinyl aminopeptidase"/>
    <property type="match status" value="1"/>
</dbReference>
<evidence type="ECO:0000256" key="2">
    <source>
        <dbReference type="ARBA" id="ARBA00022438"/>
    </source>
</evidence>
<keyword evidence="5 15" id="KW-0479">Metal-binding</keyword>
<keyword evidence="10 16" id="KW-0482">Metalloprotease</keyword>
<dbReference type="SUPFAM" id="SSF63737">
    <property type="entry name" value="Leukotriene A4 hydrolase N-terminal domain"/>
    <property type="match status" value="2"/>
</dbReference>
<evidence type="ECO:0000256" key="12">
    <source>
        <dbReference type="ARBA" id="ARBA00023180"/>
    </source>
</evidence>
<dbReference type="GO" id="GO:0008270">
    <property type="term" value="F:zinc ion binding"/>
    <property type="evidence" value="ECO:0007669"/>
    <property type="project" value="UniProtKB-UniRule"/>
</dbReference>
<dbReference type="InterPro" id="IPR034016">
    <property type="entry name" value="M1_APN-typ"/>
</dbReference>
<sequence>MELRLPNVVIPLHYDLFVHPNLTSLDFVASEKIEVLVSNATQFIILHSKDLEITNATLQSEEDSRYMKSGKELKVLSYPAHQQIALLVPEKLTPHLKYYVAIDFQAKLADGFKGFYKSTYRTLGGETRERDGQCREGCNRECFSKEASLHLGPEGNPQSSGTCSQAQHSIGSEKYQPLLTKVKTIELEGGLLEDHFETTVKMSTYLVAYIVCDFHSVSGITSSGVKVSIYASPDKRNQTHYALQASLKLLDFYEKYFDINYPLPKLDLIAIPDFASGAMENWGLITYRETSLLFDPKTSSASDKLWVTKVIAHELAHQWFGNLVTMEWWNDIWLNEGFANYMELIAVNATYPELQFGACILNMLKDFLGEEKFQKGIIQYLKKFSYRNAKNDDLWSSLSNSCLESDFTSGGVCHSDPKMTSNMLTFLGENAEVKEMMTTWTLQKGIPLLVVKQDGHSLRLQQERFLQGVFQEDPEWRALQERYLWHIPLTYSTSSSNVIHRHILKSKTDTLDLPEKTSWVKFNVDSNGYYIVHYEGHGWDQLITQLNQNHTLLRPKDRIGLIHDVFQLVGAGRLTLDKALDMTHYLQHETSSPALLKGLSYLELFYHMMDRRNISDISENLKRYLLQYFKPVIDRQSWSDEGSVWDRMLRSALLKLACDLNHAPCIQKAAELFSQWMESSGKLNIPTDVLKIVYSVGAQTTTGWNYLLELYELSMSSAEKNKILYALSTSKHQEKLQKLLELGMEGKVIKTQDLAALLHAIARRPKGQQLAWDFFAQPVLRPRKISQCIKDTNYERQGSGNQRLCHHISDYQKLDVRVYQEG</sequence>
<comment type="similarity">
    <text evidence="1 16">Belongs to the peptidase M1 family.</text>
</comment>
<dbReference type="GO" id="GO:0042277">
    <property type="term" value="F:peptide binding"/>
    <property type="evidence" value="ECO:0007669"/>
    <property type="project" value="TreeGrafter"/>
</dbReference>
<evidence type="ECO:0000256" key="5">
    <source>
        <dbReference type="ARBA" id="ARBA00022723"/>
    </source>
</evidence>
<feature type="domain" description="ERAP1-like C-terminal" evidence="18">
    <location>
        <begin position="519"/>
        <end position="776"/>
    </location>
</feature>
<evidence type="ECO:0000256" key="4">
    <source>
        <dbReference type="ARBA" id="ARBA00022692"/>
    </source>
</evidence>
<evidence type="ECO:0000256" key="1">
    <source>
        <dbReference type="ARBA" id="ARBA00010136"/>
    </source>
</evidence>
<dbReference type="Gene3D" id="1.10.390.10">
    <property type="entry name" value="Neutral Protease Domain 2"/>
    <property type="match status" value="2"/>
</dbReference>
<organism>
    <name type="scientific">Macaca fascicularis</name>
    <name type="common">Crab-eating macaque</name>
    <name type="synonym">Cynomolgus monkey</name>
    <dbReference type="NCBI Taxonomy" id="9541"/>
    <lineage>
        <taxon>Eukaryota</taxon>
        <taxon>Metazoa</taxon>
        <taxon>Chordata</taxon>
        <taxon>Craniata</taxon>
        <taxon>Vertebrata</taxon>
        <taxon>Euteleostomi</taxon>
        <taxon>Mammalia</taxon>
        <taxon>Eutheria</taxon>
        <taxon>Euarchontoglires</taxon>
        <taxon>Primates</taxon>
        <taxon>Haplorrhini</taxon>
        <taxon>Catarrhini</taxon>
        <taxon>Cercopithecidae</taxon>
        <taxon>Cercopithecinae</taxon>
        <taxon>Macaca</taxon>
    </lineage>
</organism>
<dbReference type="GO" id="GO:0006508">
    <property type="term" value="P:proteolysis"/>
    <property type="evidence" value="ECO:0007669"/>
    <property type="project" value="UniProtKB-KW"/>
</dbReference>
<dbReference type="GO" id="GO:0016020">
    <property type="term" value="C:membrane"/>
    <property type="evidence" value="ECO:0007669"/>
    <property type="project" value="TreeGrafter"/>
</dbReference>
<evidence type="ECO:0000256" key="10">
    <source>
        <dbReference type="ARBA" id="ARBA00023049"/>
    </source>
</evidence>
<evidence type="ECO:0000256" key="11">
    <source>
        <dbReference type="ARBA" id="ARBA00023136"/>
    </source>
</evidence>
<keyword evidence="3 16" id="KW-0645">Protease</keyword>
<evidence type="ECO:0000259" key="19">
    <source>
        <dbReference type="Pfam" id="PF17900"/>
    </source>
</evidence>
<dbReference type="SUPFAM" id="SSF55486">
    <property type="entry name" value="Metalloproteases ('zincins'), catalytic domain"/>
    <property type="match status" value="1"/>
</dbReference>
<dbReference type="InterPro" id="IPR014782">
    <property type="entry name" value="Peptidase_M1_dom"/>
</dbReference>